<evidence type="ECO:0000256" key="3">
    <source>
        <dbReference type="ARBA" id="ARBA00022837"/>
    </source>
</evidence>
<organism evidence="7 8">
    <name type="scientific">Phytophthora nicotianae</name>
    <name type="common">Potato buckeye rot agent</name>
    <name type="synonym">Phytophthora parasitica</name>
    <dbReference type="NCBI Taxonomy" id="4792"/>
    <lineage>
        <taxon>Eukaryota</taxon>
        <taxon>Sar</taxon>
        <taxon>Stramenopiles</taxon>
        <taxon>Oomycota</taxon>
        <taxon>Peronosporomycetes</taxon>
        <taxon>Peronosporales</taxon>
        <taxon>Peronosporaceae</taxon>
        <taxon>Phytophthora</taxon>
    </lineage>
</organism>
<evidence type="ECO:0000256" key="1">
    <source>
        <dbReference type="ARBA" id="ARBA00007831"/>
    </source>
</evidence>
<dbReference type="PANTHER" id="PTHR10502">
    <property type="entry name" value="ANNEXIN"/>
    <property type="match status" value="1"/>
</dbReference>
<evidence type="ECO:0000256" key="4">
    <source>
        <dbReference type="ARBA" id="ARBA00023216"/>
    </source>
</evidence>
<reference evidence="7 8" key="1">
    <citation type="submission" date="2015-11" db="EMBL/GenBank/DDBJ databases">
        <title>Genomes and virulence difference between two physiological races of Phytophthora nicotianae.</title>
        <authorList>
            <person name="Liu H."/>
            <person name="Ma X."/>
            <person name="Yu H."/>
            <person name="Fang D."/>
            <person name="Li Y."/>
            <person name="Wang X."/>
            <person name="Wang W."/>
            <person name="Dong Y."/>
            <person name="Xiao B."/>
        </authorList>
    </citation>
    <scope>NUCLEOTIDE SEQUENCE [LARGE SCALE GENOMIC DNA]</scope>
    <source>
        <strain evidence="8">race 0</strain>
    </source>
</reference>
<comment type="similarity">
    <text evidence="1">Belongs to the annexin family.</text>
</comment>
<protein>
    <submittedName>
        <fullName evidence="7">Annexin (Annexin) Family</fullName>
    </submittedName>
</protein>
<evidence type="ECO:0000256" key="5">
    <source>
        <dbReference type="ARBA" id="ARBA00023302"/>
    </source>
</evidence>
<dbReference type="InterPro" id="IPR001464">
    <property type="entry name" value="Annexin"/>
</dbReference>
<gene>
    <name evidence="7" type="ORF">AM587_10009656</name>
</gene>
<dbReference type="GO" id="GO:0005544">
    <property type="term" value="F:calcium-dependent phospholipid binding"/>
    <property type="evidence" value="ECO:0007669"/>
    <property type="project" value="UniProtKB-KW"/>
</dbReference>
<feature type="region of interest" description="Disordered" evidence="6">
    <location>
        <begin position="670"/>
        <end position="692"/>
    </location>
</feature>
<proteinExistence type="inferred from homology"/>
<dbReference type="STRING" id="4790.A0A0W8CHU2"/>
<dbReference type="Gene3D" id="1.10.220.10">
    <property type="entry name" value="Annexin"/>
    <property type="match status" value="8"/>
</dbReference>
<name>A0A0W8CHU2_PHYNI</name>
<dbReference type="EMBL" id="LNFO01003159">
    <property type="protein sequence ID" value="KUF83626.1"/>
    <property type="molecule type" value="Genomic_DNA"/>
</dbReference>
<dbReference type="PANTHER" id="PTHR10502:SF102">
    <property type="entry name" value="ANNEXIN B11"/>
    <property type="match status" value="1"/>
</dbReference>
<dbReference type="SMART" id="SM00335">
    <property type="entry name" value="ANX"/>
    <property type="match status" value="8"/>
</dbReference>
<evidence type="ECO:0000313" key="8">
    <source>
        <dbReference type="Proteomes" id="UP000052943"/>
    </source>
</evidence>
<dbReference type="Pfam" id="PF00191">
    <property type="entry name" value="Annexin"/>
    <property type="match status" value="7"/>
</dbReference>
<evidence type="ECO:0000256" key="6">
    <source>
        <dbReference type="SAM" id="MobiDB-lite"/>
    </source>
</evidence>
<accession>A0A0W8CHU2</accession>
<evidence type="ECO:0000313" key="7">
    <source>
        <dbReference type="EMBL" id="KUF83626.1"/>
    </source>
</evidence>
<dbReference type="GO" id="GO:0005886">
    <property type="term" value="C:plasma membrane"/>
    <property type="evidence" value="ECO:0007669"/>
    <property type="project" value="TreeGrafter"/>
</dbReference>
<dbReference type="GO" id="GO:0005737">
    <property type="term" value="C:cytoplasm"/>
    <property type="evidence" value="ECO:0007669"/>
    <property type="project" value="TreeGrafter"/>
</dbReference>
<dbReference type="Proteomes" id="UP000052943">
    <property type="component" value="Unassembled WGS sequence"/>
</dbReference>
<evidence type="ECO:0000256" key="2">
    <source>
        <dbReference type="ARBA" id="ARBA00022737"/>
    </source>
</evidence>
<keyword evidence="4" id="KW-0041">Annexin</keyword>
<dbReference type="PRINTS" id="PR00196">
    <property type="entry name" value="ANNEXIN"/>
</dbReference>
<dbReference type="SUPFAM" id="SSF47874">
    <property type="entry name" value="Annexin"/>
    <property type="match status" value="2"/>
</dbReference>
<sequence>MLSLYPSSVFDAYRKEKTRFSASIDAVVEQIHAACDGVGTDDKALVQLIGPLSPNDRALVSLRYKELHGQTLRELVKSETSGNFGYLLQLISFPLHQAEAYILFHAMKGAGTSDHLLYSVLMGRNNEEIGVLKKAYFEMYDTDLSVAISDEISGDFLAVIMKALQEPMVEYKPSFHTKEKAAEDAELIYKAGEGKWGTDENGFIKVLLASPPEHLRNIDAAYQAKHEHDLVYAIQSEFSGSDSAALTFFVRISLNAWSFLAEHIEGTMAGIGTDSTALSAAIVRYHSYLGNIMPVYERKYNKTLQDRIKEEASGEYLELLLQLLETPRPIGSFAGALPAVAMQRIFPQHAHDVYRGVPLVYPREIDDVCERIRDATDGLGVDEKVLVDALSSLSASDRSLLIYRYKDLYREELKDTLGRDTVGDFRLLLLLLTMPLPEVEAFILNVATSGSGTKERLLYPILLGRTNEELSMLKSTYYYIFNKDLTWLMRSELSGDYREIILLALERLQVTYDPEFHTYEKAKADAVKLYDAGEGRWGTDETTFVRILFSSPREHLVLVNDIYKKKYVSDLEEAVRGEFSGYATEALVFYVRLALKPDMAIAIHFERMMKGLGTDEKGLSAAVIRYHWMQPRVEQLYEKLYGRSLEERIRTDTDANYGDLLVTLLHIPTDDDESSRNSDSDSSSGKEPENAT</sequence>
<dbReference type="InterPro" id="IPR018502">
    <property type="entry name" value="Annexin_repeat"/>
</dbReference>
<dbReference type="GO" id="GO:0005509">
    <property type="term" value="F:calcium ion binding"/>
    <property type="evidence" value="ECO:0007669"/>
    <property type="project" value="InterPro"/>
</dbReference>
<dbReference type="GO" id="GO:0001786">
    <property type="term" value="F:phosphatidylserine binding"/>
    <property type="evidence" value="ECO:0007669"/>
    <property type="project" value="TreeGrafter"/>
</dbReference>
<dbReference type="FunFam" id="1.10.220.10:FF:000002">
    <property type="entry name" value="Annexin"/>
    <property type="match status" value="1"/>
</dbReference>
<keyword evidence="2" id="KW-0677">Repeat</keyword>
<keyword evidence="5" id="KW-0111">Calcium/phospholipid-binding</keyword>
<comment type="caution">
    <text evidence="7">The sequence shown here is derived from an EMBL/GenBank/DDBJ whole genome shotgun (WGS) entry which is preliminary data.</text>
</comment>
<keyword evidence="3" id="KW-0106">Calcium</keyword>
<dbReference type="AlphaFoldDB" id="A0A0W8CHU2"/>
<feature type="compositionally biased region" description="Basic and acidic residues" evidence="6">
    <location>
        <begin position="674"/>
        <end position="692"/>
    </location>
</feature>
<dbReference type="PROSITE" id="PS51897">
    <property type="entry name" value="ANNEXIN_2"/>
    <property type="match status" value="6"/>
</dbReference>
<dbReference type="OrthoDB" id="37886at2759"/>
<dbReference type="InterPro" id="IPR037104">
    <property type="entry name" value="Annexin_sf"/>
</dbReference>